<evidence type="ECO:0000313" key="9">
    <source>
        <dbReference type="EMBL" id="SFP04775.1"/>
    </source>
</evidence>
<dbReference type="SMART" id="SM00387">
    <property type="entry name" value="HATPase_c"/>
    <property type="match status" value="2"/>
</dbReference>
<dbReference type="PROSITE" id="PS50109">
    <property type="entry name" value="HIS_KIN"/>
    <property type="match status" value="1"/>
</dbReference>
<keyword evidence="4" id="KW-0808">Transferase</keyword>
<evidence type="ECO:0000256" key="4">
    <source>
        <dbReference type="ARBA" id="ARBA00022679"/>
    </source>
</evidence>
<dbReference type="EMBL" id="FOXA01000002">
    <property type="protein sequence ID" value="SFP04775.1"/>
    <property type="molecule type" value="Genomic_DNA"/>
</dbReference>
<gene>
    <name evidence="9" type="ORF">SAMN04488047_102106</name>
</gene>
<dbReference type="Pfam" id="PF13581">
    <property type="entry name" value="HATPase_c_2"/>
    <property type="match status" value="1"/>
</dbReference>
<keyword evidence="7" id="KW-0067">ATP-binding</keyword>
<dbReference type="STRING" id="441119.SAMN04488047_102106"/>
<proteinExistence type="predicted"/>
<comment type="catalytic activity">
    <reaction evidence="1">
        <text>ATP + protein L-histidine = ADP + protein N-phospho-L-histidine.</text>
        <dbReference type="EC" id="2.7.13.3"/>
    </reaction>
</comment>
<keyword evidence="3" id="KW-0597">Phosphoprotein</keyword>
<dbReference type="OrthoDB" id="489241at2"/>
<sequence>MRIVTLKVENDRDIVRLRTVGEAVVAGAGFSGFAATRIVTALLELGRNMIDHASGGRVSLFLSKHGGGLDLVIEAVDQGPGIRDPQRYLEGEPPTSGQGLGLGLRGVYRMAGRFDVQTGHEGTRVTAAFRTSLPERQQAQFVREITEAVARLDRDNPAELLARQNRELLDALQQRDMLMAEVHHRTKNNLSLVMGLMRLSRNASASDETKAVLRDLEGRVGAIAKVHDQLQTTAAANTVELLSLLREVAMQTRSAFATADLSVEISVEGDPVRMGSSPAVDLALVTGELITNACKHAFIGRCKGRITIACRRENGDLILDVWDDGIGLPADAERPERSSSLGWQMVRSMVQKHGGTLTTESAGGLHVVMRFNTELMALE</sequence>
<evidence type="ECO:0000313" key="10">
    <source>
        <dbReference type="Proteomes" id="UP000199356"/>
    </source>
</evidence>
<dbReference type="GO" id="GO:0005524">
    <property type="term" value="F:ATP binding"/>
    <property type="evidence" value="ECO:0007669"/>
    <property type="project" value="UniProtKB-KW"/>
</dbReference>
<dbReference type="GO" id="GO:0004673">
    <property type="term" value="F:protein histidine kinase activity"/>
    <property type="evidence" value="ECO:0007669"/>
    <property type="project" value="UniProtKB-EC"/>
</dbReference>
<dbReference type="Pfam" id="PF07568">
    <property type="entry name" value="HisKA_2"/>
    <property type="match status" value="1"/>
</dbReference>
<keyword evidence="10" id="KW-1185">Reference proteome</keyword>
<dbReference type="InterPro" id="IPR011495">
    <property type="entry name" value="Sig_transdc_His_kin_sub2_dim/P"/>
</dbReference>
<evidence type="ECO:0000256" key="6">
    <source>
        <dbReference type="ARBA" id="ARBA00022777"/>
    </source>
</evidence>
<dbReference type="InterPro" id="IPR011102">
    <property type="entry name" value="Sig_transdc_His_kinase_HWE"/>
</dbReference>
<dbReference type="InterPro" id="IPR005467">
    <property type="entry name" value="His_kinase_dom"/>
</dbReference>
<dbReference type="EC" id="2.7.13.3" evidence="2"/>
<dbReference type="PANTHER" id="PTHR41523">
    <property type="entry name" value="TWO-COMPONENT SYSTEM SENSOR PROTEIN"/>
    <property type="match status" value="1"/>
</dbReference>
<dbReference type="PANTHER" id="PTHR41523:SF8">
    <property type="entry name" value="ETHYLENE RESPONSE SENSOR PROTEIN"/>
    <property type="match status" value="1"/>
</dbReference>
<dbReference type="Proteomes" id="UP000199356">
    <property type="component" value="Unassembled WGS sequence"/>
</dbReference>
<keyword evidence="6 9" id="KW-0418">Kinase</keyword>
<dbReference type="SMART" id="SM00911">
    <property type="entry name" value="HWE_HK"/>
    <property type="match status" value="1"/>
</dbReference>
<dbReference type="Gene3D" id="3.30.450.20">
    <property type="entry name" value="PAS domain"/>
    <property type="match status" value="1"/>
</dbReference>
<feature type="domain" description="Histidine kinase" evidence="8">
    <location>
        <begin position="181"/>
        <end position="377"/>
    </location>
</feature>
<evidence type="ECO:0000256" key="1">
    <source>
        <dbReference type="ARBA" id="ARBA00000085"/>
    </source>
</evidence>
<protein>
    <recommendedName>
        <fullName evidence="2">histidine kinase</fullName>
        <ecNumber evidence="2">2.7.13.3</ecNumber>
    </recommendedName>
</protein>
<evidence type="ECO:0000259" key="8">
    <source>
        <dbReference type="PROSITE" id="PS50109"/>
    </source>
</evidence>
<dbReference type="SUPFAM" id="SSF55874">
    <property type="entry name" value="ATPase domain of HSP90 chaperone/DNA topoisomerase II/histidine kinase"/>
    <property type="match status" value="2"/>
</dbReference>
<accession>A0A1I5M5H5</accession>
<evidence type="ECO:0000256" key="3">
    <source>
        <dbReference type="ARBA" id="ARBA00022553"/>
    </source>
</evidence>
<organism evidence="9 10">
    <name type="scientific">Tranquillimonas alkanivorans</name>
    <dbReference type="NCBI Taxonomy" id="441119"/>
    <lineage>
        <taxon>Bacteria</taxon>
        <taxon>Pseudomonadati</taxon>
        <taxon>Pseudomonadota</taxon>
        <taxon>Alphaproteobacteria</taxon>
        <taxon>Rhodobacterales</taxon>
        <taxon>Roseobacteraceae</taxon>
        <taxon>Tranquillimonas</taxon>
    </lineage>
</organism>
<dbReference type="Gene3D" id="3.30.565.10">
    <property type="entry name" value="Histidine kinase-like ATPase, C-terminal domain"/>
    <property type="match status" value="2"/>
</dbReference>
<dbReference type="RefSeq" id="WP_093418100.1">
    <property type="nucleotide sequence ID" value="NZ_FOXA01000002.1"/>
</dbReference>
<evidence type="ECO:0000256" key="5">
    <source>
        <dbReference type="ARBA" id="ARBA00022741"/>
    </source>
</evidence>
<keyword evidence="5" id="KW-0547">Nucleotide-binding</keyword>
<reference evidence="9 10" key="1">
    <citation type="submission" date="2016-10" db="EMBL/GenBank/DDBJ databases">
        <authorList>
            <person name="de Groot N.N."/>
        </authorList>
    </citation>
    <scope>NUCLEOTIDE SEQUENCE [LARGE SCALE GENOMIC DNA]</scope>
    <source>
        <strain evidence="9 10">DSM 19547</strain>
    </source>
</reference>
<evidence type="ECO:0000256" key="2">
    <source>
        <dbReference type="ARBA" id="ARBA00012438"/>
    </source>
</evidence>
<name>A0A1I5M5H5_9RHOB</name>
<dbReference type="Pfam" id="PF02518">
    <property type="entry name" value="HATPase_c"/>
    <property type="match status" value="1"/>
</dbReference>
<dbReference type="AlphaFoldDB" id="A0A1I5M5H5"/>
<dbReference type="InterPro" id="IPR003594">
    <property type="entry name" value="HATPase_dom"/>
</dbReference>
<dbReference type="InterPro" id="IPR036890">
    <property type="entry name" value="HATPase_C_sf"/>
</dbReference>
<evidence type="ECO:0000256" key="7">
    <source>
        <dbReference type="ARBA" id="ARBA00022840"/>
    </source>
</evidence>